<dbReference type="EMBL" id="JBEPLZ010000005">
    <property type="protein sequence ID" value="MET3570111.1"/>
    <property type="molecule type" value="Genomic_DNA"/>
</dbReference>
<dbReference type="RefSeq" id="WP_242849205.1">
    <property type="nucleotide sequence ID" value="NZ_CAUCMW010000005.1"/>
</dbReference>
<dbReference type="SUPFAM" id="SSF54523">
    <property type="entry name" value="Pili subunits"/>
    <property type="match status" value="1"/>
</dbReference>
<comment type="caution">
    <text evidence="7">The sequence shown here is derived from an EMBL/GenBank/DDBJ whole genome shotgun (WGS) entry which is preliminary data.</text>
</comment>
<proteinExistence type="predicted"/>
<keyword evidence="3 6" id="KW-0812">Transmembrane</keyword>
<gene>
    <name evidence="7" type="ORF">ABID13_001738</name>
</gene>
<keyword evidence="5 6" id="KW-0472">Membrane</keyword>
<keyword evidence="8" id="KW-1185">Reference proteome</keyword>
<dbReference type="Proteomes" id="UP001549200">
    <property type="component" value="Unassembled WGS sequence"/>
</dbReference>
<dbReference type="PROSITE" id="PS00409">
    <property type="entry name" value="PROKAR_NTER_METHYL"/>
    <property type="match status" value="1"/>
</dbReference>
<dbReference type="GeneID" id="93163002"/>
<dbReference type="Gene3D" id="3.30.700.10">
    <property type="entry name" value="Glycoprotein, Type 4 Pilin"/>
    <property type="match status" value="1"/>
</dbReference>
<sequence length="148" mass="16537">MRNKMRYRKNCSGFTLVELVVVVAILAILMAMAVPQMIGYTKASHRMAGRTEAYLCVDAVQRYLDDEKEKGTLSAGKIVKLVNQELSNPDTVLSDYLYGGQQGAKLTAMDVDLTSGLLKSLTYESKYYTVKITIDKDGKRTRTNEVLK</sequence>
<comment type="subcellular location">
    <subcellularLocation>
        <location evidence="1">Membrane</location>
        <topology evidence="1">Single-pass membrane protein</topology>
    </subcellularLocation>
</comment>
<reference evidence="7 8" key="1">
    <citation type="submission" date="2024-06" db="EMBL/GenBank/DDBJ databases">
        <title>Genomic Encyclopedia of Type Strains, Phase IV (KMG-IV): sequencing the most valuable type-strain genomes for metagenomic binning, comparative biology and taxonomic classification.</title>
        <authorList>
            <person name="Goeker M."/>
        </authorList>
    </citation>
    <scope>NUCLEOTIDE SEQUENCE [LARGE SCALE GENOMIC DNA]</scope>
    <source>
        <strain evidence="7 8">DSM 19261</strain>
    </source>
</reference>
<keyword evidence="2" id="KW-0488">Methylation</keyword>
<protein>
    <submittedName>
        <fullName evidence="7">Prepilin-type N-terminal cleavage/methylation domain-containing protein</fullName>
    </submittedName>
</protein>
<evidence type="ECO:0000313" key="8">
    <source>
        <dbReference type="Proteomes" id="UP001549200"/>
    </source>
</evidence>
<organism evidence="7 8">
    <name type="scientific">Enterocloster citroniae</name>
    <dbReference type="NCBI Taxonomy" id="358743"/>
    <lineage>
        <taxon>Bacteria</taxon>
        <taxon>Bacillati</taxon>
        <taxon>Bacillota</taxon>
        <taxon>Clostridia</taxon>
        <taxon>Lachnospirales</taxon>
        <taxon>Lachnospiraceae</taxon>
        <taxon>Enterocloster</taxon>
    </lineage>
</organism>
<evidence type="ECO:0000256" key="4">
    <source>
        <dbReference type="ARBA" id="ARBA00022989"/>
    </source>
</evidence>
<dbReference type="InterPro" id="IPR012902">
    <property type="entry name" value="N_methyl_site"/>
</dbReference>
<dbReference type="InterPro" id="IPR045584">
    <property type="entry name" value="Pilin-like"/>
</dbReference>
<evidence type="ECO:0000256" key="1">
    <source>
        <dbReference type="ARBA" id="ARBA00004167"/>
    </source>
</evidence>
<keyword evidence="4 6" id="KW-1133">Transmembrane helix</keyword>
<dbReference type="Pfam" id="PF07963">
    <property type="entry name" value="N_methyl"/>
    <property type="match status" value="1"/>
</dbReference>
<dbReference type="NCBIfam" id="TIGR02532">
    <property type="entry name" value="IV_pilin_GFxxxE"/>
    <property type="match status" value="1"/>
</dbReference>
<accession>A0ABV2FVQ4</accession>
<dbReference type="PANTHER" id="PTHR30093:SF44">
    <property type="entry name" value="TYPE II SECRETION SYSTEM CORE PROTEIN G"/>
    <property type="match status" value="1"/>
</dbReference>
<evidence type="ECO:0000256" key="6">
    <source>
        <dbReference type="SAM" id="Phobius"/>
    </source>
</evidence>
<name>A0ABV2FVQ4_9FIRM</name>
<evidence type="ECO:0000256" key="2">
    <source>
        <dbReference type="ARBA" id="ARBA00022481"/>
    </source>
</evidence>
<evidence type="ECO:0000256" key="5">
    <source>
        <dbReference type="ARBA" id="ARBA00023136"/>
    </source>
</evidence>
<dbReference type="PANTHER" id="PTHR30093">
    <property type="entry name" value="GENERAL SECRETION PATHWAY PROTEIN G"/>
    <property type="match status" value="1"/>
</dbReference>
<feature type="transmembrane region" description="Helical" evidence="6">
    <location>
        <begin position="12"/>
        <end position="34"/>
    </location>
</feature>
<evidence type="ECO:0000313" key="7">
    <source>
        <dbReference type="EMBL" id="MET3570111.1"/>
    </source>
</evidence>
<evidence type="ECO:0000256" key="3">
    <source>
        <dbReference type="ARBA" id="ARBA00022692"/>
    </source>
</evidence>